<feature type="region of interest" description="Disordered" evidence="1">
    <location>
        <begin position="1"/>
        <end position="28"/>
    </location>
</feature>
<keyword evidence="4" id="KW-1185">Reference proteome</keyword>
<sequence length="1123" mass="122750">MTHRTESLPAPRSASPPLTTREKRTARDRLVATLRGDLIGPSHGDAEELPERPDKRYLMSMLFPRNATAAPVVEEEETSAPDAGAGGSNEDEATDGFEAPTDLLFQRLPASVGFSFAVPAGHPFSVEIRAGAGTYRKRVPVQEGAASGVPPQRGGSQRKRASWVRSGLFHPASGQEERVDILSTGAVRRGAFGGWAQIHVSTRSGPEGSWIVTVSLVNERTVTDENGRYDPEDCLYQVSLEAVPSVAVLPWPSPERLTVDPEEDELALQYRDRPALAVGHGCAADWSPAADGRTRIRVEFLPSVEVAPVTTRIGDLDGRASRALSLQRLQSEAVAVGDLLCDLHALVEAYAAWRRGLDAVPTDDHPPEARSRILGRIDEALRRMRDGCDLLARDADALQCFRLANRAMLVQMAYSGRVKSAERSGRPAAERVNPDDAMHASYEWRPFQLAFLLLVLRSMWEEGDPFRDVVDLIWFPTGGGKTEAYLAAAAFDMLRRRLRDPGRGGGTAVIMRYTLRLLTQQQFQRAGHLICALESLRMRDAGRLGDEPFSLGLWIGSGNAPNALSEAAEKFDRLIRQRPGPVRNPFILLRCPACGSPVISPTRQTDGDEGVGIRCTHAAFEFFCLEPRCEFHRSIPVQIVDEALYRAPPTMLLATLDKFAMMAWKENAGRFFGAGTRNAPPSLVIQDELHLISGPLGTVAGGYEAALDAVIAHRGGRPKVIASTATIRRSADQALGLFAKEAAVFPPAGLTAGETFFSRPDPDVPGRLYLGAMAQGHTPTFSNVLASASLLTAVPRLGLSDAVDDSWWTLVVYHNSRRELGRSLTLARDDIPSRIAALHPPGTSGARALRRVQELSANVKGEDIPNVIEEVSAGKGTPRAIDYLGCTNMLSVGVDIDRLGLMMVLGQPKTASEYIQATSRVGRDGTRLPGVVLALYSPTKPRDRSHYENFRPFHDALYRFVEPTSVTPFALPARERVFHAAMISAVRMGTALSGNADAARFSTADPQVRALVDRLYERMRRADPTERRGIDSKAVEVERWWETRLAQNLKYAMPPQAMNFPVLIKQFGEQAHPEARETLQSMRHVDVGVRVWIRGARPSDAPSGGNPPTLRPRGGAARRRNGT</sequence>
<name>A0A5B2TH05_9PROT</name>
<dbReference type="OrthoDB" id="713315at2"/>
<feature type="region of interest" description="Disordered" evidence="1">
    <location>
        <begin position="33"/>
        <end position="52"/>
    </location>
</feature>
<dbReference type="SMART" id="SM00490">
    <property type="entry name" value="HELICc"/>
    <property type="match status" value="1"/>
</dbReference>
<reference evidence="3 4" key="1">
    <citation type="journal article" date="2015" name="Int. J. Syst. Evol. Microbiol.">
        <title>Roseomonas oryzae sp. nov., isolated from paddy rhizosphere soil.</title>
        <authorList>
            <person name="Ramaprasad E.V."/>
            <person name="Sasikala Ch."/>
            <person name="Ramana Ch.V."/>
        </authorList>
    </citation>
    <scope>NUCLEOTIDE SEQUENCE [LARGE SCALE GENOMIC DNA]</scope>
    <source>
        <strain evidence="3 4">KCTC 42542</strain>
    </source>
</reference>
<dbReference type="PROSITE" id="PS51194">
    <property type="entry name" value="HELICASE_CTER"/>
    <property type="match status" value="1"/>
</dbReference>
<feature type="domain" description="Helicase C-terminal" evidence="2">
    <location>
        <begin position="802"/>
        <end position="972"/>
    </location>
</feature>
<dbReference type="RefSeq" id="WP_149812311.1">
    <property type="nucleotide sequence ID" value="NZ_VUKA01000004.1"/>
</dbReference>
<keyword evidence="3" id="KW-0067">ATP-binding</keyword>
<dbReference type="SUPFAM" id="SSF52540">
    <property type="entry name" value="P-loop containing nucleoside triphosphate hydrolases"/>
    <property type="match status" value="2"/>
</dbReference>
<keyword evidence="3" id="KW-0378">Hydrolase</keyword>
<keyword evidence="3" id="KW-0347">Helicase</keyword>
<proteinExistence type="predicted"/>
<dbReference type="Pfam" id="PF00271">
    <property type="entry name" value="Helicase_C"/>
    <property type="match status" value="1"/>
</dbReference>
<dbReference type="Gene3D" id="3.40.50.300">
    <property type="entry name" value="P-loop containing nucleotide triphosphate hydrolases"/>
    <property type="match status" value="2"/>
</dbReference>
<comment type="caution">
    <text evidence="3">The sequence shown here is derived from an EMBL/GenBank/DDBJ whole genome shotgun (WGS) entry which is preliminary data.</text>
</comment>
<dbReference type="Proteomes" id="UP000322110">
    <property type="component" value="Unassembled WGS sequence"/>
</dbReference>
<organism evidence="3 4">
    <name type="scientific">Teichococcus oryzae</name>
    <dbReference type="NCBI Taxonomy" id="1608942"/>
    <lineage>
        <taxon>Bacteria</taxon>
        <taxon>Pseudomonadati</taxon>
        <taxon>Pseudomonadota</taxon>
        <taxon>Alphaproteobacteria</taxon>
        <taxon>Acetobacterales</taxon>
        <taxon>Roseomonadaceae</taxon>
        <taxon>Roseomonas</taxon>
    </lineage>
</organism>
<dbReference type="EMBL" id="VUKA01000004">
    <property type="protein sequence ID" value="KAA2213198.1"/>
    <property type="molecule type" value="Genomic_DNA"/>
</dbReference>
<accession>A0A5B2TH05</accession>
<dbReference type="AlphaFoldDB" id="A0A5B2TH05"/>
<dbReference type="GO" id="GO:0004386">
    <property type="term" value="F:helicase activity"/>
    <property type="evidence" value="ECO:0007669"/>
    <property type="project" value="UniProtKB-KW"/>
</dbReference>
<dbReference type="InterPro" id="IPR001650">
    <property type="entry name" value="Helicase_C-like"/>
</dbReference>
<evidence type="ECO:0000313" key="4">
    <source>
        <dbReference type="Proteomes" id="UP000322110"/>
    </source>
</evidence>
<feature type="compositionally biased region" description="Low complexity" evidence="1">
    <location>
        <begin position="7"/>
        <end position="18"/>
    </location>
</feature>
<feature type="region of interest" description="Disordered" evidence="1">
    <location>
        <begin position="69"/>
        <end position="96"/>
    </location>
</feature>
<keyword evidence="3" id="KW-0547">Nucleotide-binding</keyword>
<evidence type="ECO:0000313" key="3">
    <source>
        <dbReference type="EMBL" id="KAA2213198.1"/>
    </source>
</evidence>
<evidence type="ECO:0000256" key="1">
    <source>
        <dbReference type="SAM" id="MobiDB-lite"/>
    </source>
</evidence>
<evidence type="ECO:0000259" key="2">
    <source>
        <dbReference type="PROSITE" id="PS51194"/>
    </source>
</evidence>
<feature type="region of interest" description="Disordered" evidence="1">
    <location>
        <begin position="1096"/>
        <end position="1123"/>
    </location>
</feature>
<gene>
    <name evidence="3" type="ORF">F0Q34_11225</name>
</gene>
<dbReference type="InterPro" id="IPR027417">
    <property type="entry name" value="P-loop_NTPase"/>
</dbReference>
<protein>
    <submittedName>
        <fullName evidence="3">Helicase</fullName>
    </submittedName>
</protein>